<keyword evidence="1" id="KW-0732">Signal</keyword>
<dbReference type="Pfam" id="PF20493">
    <property type="entry name" value="WD-like_fungi"/>
    <property type="match status" value="1"/>
</dbReference>
<feature type="signal peptide" evidence="1">
    <location>
        <begin position="1"/>
        <end position="19"/>
    </location>
</feature>
<comment type="caution">
    <text evidence="3">The sequence shown here is derived from an EMBL/GenBank/DDBJ whole genome shotgun (WGS) entry which is preliminary data.</text>
</comment>
<keyword evidence="4" id="KW-1185">Reference proteome</keyword>
<reference evidence="3 4" key="1">
    <citation type="submission" date="2021-02" db="EMBL/GenBank/DDBJ databases">
        <title>Genome assembly of Pseudopithomyces chartarum.</title>
        <authorList>
            <person name="Jauregui R."/>
            <person name="Singh J."/>
            <person name="Voisey C."/>
        </authorList>
    </citation>
    <scope>NUCLEOTIDE SEQUENCE [LARGE SCALE GENOMIC DNA]</scope>
    <source>
        <strain evidence="3 4">AGR01</strain>
    </source>
</reference>
<protein>
    <recommendedName>
        <fullName evidence="2">WD-like domain-containing protein</fullName>
    </recommendedName>
</protein>
<evidence type="ECO:0000256" key="1">
    <source>
        <dbReference type="SAM" id="SignalP"/>
    </source>
</evidence>
<dbReference type="EMBL" id="WVTA01000003">
    <property type="protein sequence ID" value="KAK3214458.1"/>
    <property type="molecule type" value="Genomic_DNA"/>
</dbReference>
<dbReference type="Proteomes" id="UP001280581">
    <property type="component" value="Unassembled WGS sequence"/>
</dbReference>
<evidence type="ECO:0000313" key="4">
    <source>
        <dbReference type="Proteomes" id="UP001280581"/>
    </source>
</evidence>
<name>A0AAN6M256_9PLEO</name>
<organism evidence="3 4">
    <name type="scientific">Pseudopithomyces chartarum</name>
    <dbReference type="NCBI Taxonomy" id="1892770"/>
    <lineage>
        <taxon>Eukaryota</taxon>
        <taxon>Fungi</taxon>
        <taxon>Dikarya</taxon>
        <taxon>Ascomycota</taxon>
        <taxon>Pezizomycotina</taxon>
        <taxon>Dothideomycetes</taxon>
        <taxon>Pleosporomycetidae</taxon>
        <taxon>Pleosporales</taxon>
        <taxon>Massarineae</taxon>
        <taxon>Didymosphaeriaceae</taxon>
        <taxon>Pseudopithomyces</taxon>
    </lineage>
</organism>
<evidence type="ECO:0000259" key="2">
    <source>
        <dbReference type="Pfam" id="PF20493"/>
    </source>
</evidence>
<feature type="chain" id="PRO_5042818408" description="WD-like domain-containing protein" evidence="1">
    <location>
        <begin position="20"/>
        <end position="156"/>
    </location>
</feature>
<feature type="domain" description="WD-like" evidence="2">
    <location>
        <begin position="68"/>
        <end position="138"/>
    </location>
</feature>
<gene>
    <name evidence="3" type="ORF">GRF29_19g277011</name>
</gene>
<sequence>MLVSAFAAVVTTLAALTQAGPVTSALSIKLLDSIRLEEGNIVFYGYDSELEARTVDHTFEICADCGDKDVSCDGSHAACVKTCYLLRQDLVSRQNENPGAGNRRICHALDSRHRCCVSWASGMSLKIGNLIPGFDSGYKCNGNKRAKSIVCEGDCT</sequence>
<dbReference type="AlphaFoldDB" id="A0AAN6M256"/>
<dbReference type="InterPro" id="IPR046925">
    <property type="entry name" value="WD-like_fungi"/>
</dbReference>
<accession>A0AAN6M256</accession>
<evidence type="ECO:0000313" key="3">
    <source>
        <dbReference type="EMBL" id="KAK3214458.1"/>
    </source>
</evidence>
<proteinExistence type="predicted"/>